<dbReference type="AlphaFoldDB" id="A0A0A9ASX9"/>
<dbReference type="EMBL" id="GBRH01244917">
    <property type="protein sequence ID" value="JAD52978.1"/>
    <property type="molecule type" value="Transcribed_RNA"/>
</dbReference>
<reference evidence="1" key="2">
    <citation type="journal article" date="2015" name="Data Brief">
        <title>Shoot transcriptome of the giant reed, Arundo donax.</title>
        <authorList>
            <person name="Barrero R.A."/>
            <person name="Guerrero F.D."/>
            <person name="Moolhuijzen P."/>
            <person name="Goolsby J.A."/>
            <person name="Tidwell J."/>
            <person name="Bellgard S.E."/>
            <person name="Bellgard M.I."/>
        </authorList>
    </citation>
    <scope>NUCLEOTIDE SEQUENCE</scope>
    <source>
        <tissue evidence="1">Shoot tissue taken approximately 20 cm above the soil surface</tissue>
    </source>
</reference>
<organism evidence="1">
    <name type="scientific">Arundo donax</name>
    <name type="common">Giant reed</name>
    <name type="synonym">Donax arundinaceus</name>
    <dbReference type="NCBI Taxonomy" id="35708"/>
    <lineage>
        <taxon>Eukaryota</taxon>
        <taxon>Viridiplantae</taxon>
        <taxon>Streptophyta</taxon>
        <taxon>Embryophyta</taxon>
        <taxon>Tracheophyta</taxon>
        <taxon>Spermatophyta</taxon>
        <taxon>Magnoliopsida</taxon>
        <taxon>Liliopsida</taxon>
        <taxon>Poales</taxon>
        <taxon>Poaceae</taxon>
        <taxon>PACMAD clade</taxon>
        <taxon>Arundinoideae</taxon>
        <taxon>Arundineae</taxon>
        <taxon>Arundo</taxon>
    </lineage>
</organism>
<reference evidence="1" key="1">
    <citation type="submission" date="2014-09" db="EMBL/GenBank/DDBJ databases">
        <authorList>
            <person name="Magalhaes I.L.F."/>
            <person name="Oliveira U."/>
            <person name="Santos F.R."/>
            <person name="Vidigal T.H.D.A."/>
            <person name="Brescovit A.D."/>
            <person name="Santos A.J."/>
        </authorList>
    </citation>
    <scope>NUCLEOTIDE SEQUENCE</scope>
    <source>
        <tissue evidence="1">Shoot tissue taken approximately 20 cm above the soil surface</tissue>
    </source>
</reference>
<protein>
    <submittedName>
        <fullName evidence="1">Uncharacterized protein</fullName>
    </submittedName>
</protein>
<accession>A0A0A9ASX9</accession>
<name>A0A0A9ASX9_ARUDO</name>
<sequence length="30" mass="3388">MMCHAPKLPTKLDRTGMFIVALDLLPNTFL</sequence>
<evidence type="ECO:0000313" key="1">
    <source>
        <dbReference type="EMBL" id="JAD52978.1"/>
    </source>
</evidence>
<proteinExistence type="predicted"/>